<protein>
    <recommendedName>
        <fullName evidence="6">Ubiquinone/menaquinone biosynthesis C-methyltransferase UbiE</fullName>
        <ecNumber evidence="6">2.1.1.163</ecNumber>
        <ecNumber evidence="6">2.1.1.201</ecNumber>
    </recommendedName>
    <alternativeName>
        <fullName evidence="6">2-methoxy-6-polyprenyl-1,4-benzoquinol methylase</fullName>
    </alternativeName>
    <alternativeName>
        <fullName evidence="6">Demethylmenaquinone methyltransferase</fullName>
    </alternativeName>
</protein>
<dbReference type="EMBL" id="CP003789">
    <property type="protein sequence ID" value="AGA65181.1"/>
    <property type="molecule type" value="Genomic_DNA"/>
</dbReference>
<dbReference type="KEGG" id="lcc:B488_11890"/>
<dbReference type="CDD" id="cd02440">
    <property type="entry name" value="AdoMet_MTases"/>
    <property type="match status" value="1"/>
</dbReference>
<dbReference type="Gene3D" id="3.40.50.150">
    <property type="entry name" value="Vaccinia Virus protein VP39"/>
    <property type="match status" value="1"/>
</dbReference>
<dbReference type="GO" id="GO:0032259">
    <property type="term" value="P:methylation"/>
    <property type="evidence" value="ECO:0007669"/>
    <property type="project" value="UniProtKB-KW"/>
</dbReference>
<keyword evidence="2 6" id="KW-0489">Methyltransferase</keyword>
<dbReference type="UniPathway" id="UPA00079">
    <property type="reaction ID" value="UER00169"/>
</dbReference>
<proteinExistence type="inferred from homology"/>
<evidence type="ECO:0000256" key="5">
    <source>
        <dbReference type="ARBA" id="ARBA00022691"/>
    </source>
</evidence>
<sequence>MIRNRFGNDSIKDTSYQFHKILGVEKQDLVNDIFSKVSYRYDIMNDLMSFGLHRVWKNAMVVALNPPKSANYHVLDVAGGTGDIAFRIMEASEKEAQTFVVDINDSMLSLGKKRARKKGFFNNIHFIEANAEVLPFKSNSFDAYTIAFGIRNMPNINLVLQEAYRVLKYGGRLLVLEFSEVDVPILDRLYDLWSFKAIPRLGKLVAGDDQPYQYLVESIRNFPKQEDFAEMISKAKFSDVVFTNYTGGIVALHSGWKS</sequence>
<dbReference type="InterPro" id="IPR004033">
    <property type="entry name" value="UbiE/COQ5_MeTrFase"/>
</dbReference>
<dbReference type="NCBIfam" id="TIGR01934">
    <property type="entry name" value="MenG_MenH_UbiE"/>
    <property type="match status" value="1"/>
</dbReference>
<dbReference type="STRING" id="1215343.B488_11890"/>
<dbReference type="GO" id="GO:0009060">
    <property type="term" value="P:aerobic respiration"/>
    <property type="evidence" value="ECO:0007669"/>
    <property type="project" value="UniProtKB-UniRule"/>
</dbReference>
<evidence type="ECO:0000256" key="1">
    <source>
        <dbReference type="ARBA" id="ARBA00022428"/>
    </source>
</evidence>
<dbReference type="GO" id="GO:0008425">
    <property type="term" value="F:2-methoxy-6-polyprenyl-1,4-benzoquinol methyltransferase activity"/>
    <property type="evidence" value="ECO:0007669"/>
    <property type="project" value="UniProtKB-UniRule"/>
</dbReference>
<feature type="binding site" evidence="6">
    <location>
        <begin position="130"/>
        <end position="131"/>
    </location>
    <ligand>
        <name>S-adenosyl-L-methionine</name>
        <dbReference type="ChEBI" id="CHEBI:59789"/>
    </ligand>
</feature>
<evidence type="ECO:0000256" key="2">
    <source>
        <dbReference type="ARBA" id="ARBA00022603"/>
    </source>
</evidence>
<dbReference type="HOGENOM" id="CLU_037990_0_1_5"/>
<accession>L0EXT1</accession>
<organism evidence="7 8">
    <name type="scientific">Liberibacter crescens (strain BT-1)</name>
    <dbReference type="NCBI Taxonomy" id="1215343"/>
    <lineage>
        <taxon>Bacteria</taxon>
        <taxon>Pseudomonadati</taxon>
        <taxon>Pseudomonadota</taxon>
        <taxon>Alphaproteobacteria</taxon>
        <taxon>Hyphomicrobiales</taxon>
        <taxon>Rhizobiaceae</taxon>
        <taxon>Liberibacter</taxon>
    </lineage>
</organism>
<dbReference type="GO" id="GO:0009234">
    <property type="term" value="P:menaquinone biosynthetic process"/>
    <property type="evidence" value="ECO:0007669"/>
    <property type="project" value="UniProtKB-UniRule"/>
</dbReference>
<keyword evidence="8" id="KW-1185">Reference proteome</keyword>
<comment type="catalytic activity">
    <reaction evidence="6">
        <text>a 2-demethylmenaquinol + S-adenosyl-L-methionine = a menaquinol + S-adenosyl-L-homocysteine + H(+)</text>
        <dbReference type="Rhea" id="RHEA:42640"/>
        <dbReference type="Rhea" id="RHEA-COMP:9539"/>
        <dbReference type="Rhea" id="RHEA-COMP:9563"/>
        <dbReference type="ChEBI" id="CHEBI:15378"/>
        <dbReference type="ChEBI" id="CHEBI:18151"/>
        <dbReference type="ChEBI" id="CHEBI:55437"/>
        <dbReference type="ChEBI" id="CHEBI:57856"/>
        <dbReference type="ChEBI" id="CHEBI:59789"/>
        <dbReference type="EC" id="2.1.1.163"/>
    </reaction>
</comment>
<name>L0EXT1_LIBCB</name>
<comment type="pathway">
    <text evidence="6">Cofactor biosynthesis; ubiquinone biosynthesis.</text>
</comment>
<dbReference type="GO" id="GO:0043770">
    <property type="term" value="F:demethylmenaquinone methyltransferase activity"/>
    <property type="evidence" value="ECO:0007669"/>
    <property type="project" value="UniProtKB-UniRule"/>
</dbReference>
<dbReference type="NCBIfam" id="NF001242">
    <property type="entry name" value="PRK00216.1-3"/>
    <property type="match status" value="1"/>
</dbReference>
<comment type="catalytic activity">
    <reaction evidence="6">
        <text>a 2-methoxy-6-(all-trans-polyprenyl)benzene-1,4-diol + S-adenosyl-L-methionine = a 5-methoxy-2-methyl-3-(all-trans-polyprenyl)benzene-1,4-diol + S-adenosyl-L-homocysteine + H(+)</text>
        <dbReference type="Rhea" id="RHEA:28286"/>
        <dbReference type="Rhea" id="RHEA-COMP:10858"/>
        <dbReference type="Rhea" id="RHEA-COMP:10859"/>
        <dbReference type="ChEBI" id="CHEBI:15378"/>
        <dbReference type="ChEBI" id="CHEBI:57856"/>
        <dbReference type="ChEBI" id="CHEBI:59789"/>
        <dbReference type="ChEBI" id="CHEBI:84166"/>
        <dbReference type="ChEBI" id="CHEBI:84167"/>
        <dbReference type="EC" id="2.1.1.201"/>
    </reaction>
</comment>
<gene>
    <name evidence="6" type="primary">ubiE</name>
    <name evidence="7" type="ordered locus">B488_11890</name>
</gene>
<comment type="function">
    <text evidence="6">Methyltransferase required for the conversion of demethylmenaquinol (DMKH2) to menaquinol (MKH2) and the conversion of 2-polyprenyl-6-methoxy-1,4-benzoquinol (DDMQH2) to 2-polyprenyl-3-methyl-6-methoxy-1,4-benzoquinol (DMQH2).</text>
</comment>
<dbReference type="InterPro" id="IPR029063">
    <property type="entry name" value="SAM-dependent_MTases_sf"/>
</dbReference>
<dbReference type="UniPathway" id="UPA00232"/>
<dbReference type="PANTHER" id="PTHR43591">
    <property type="entry name" value="METHYLTRANSFERASE"/>
    <property type="match status" value="1"/>
</dbReference>
<dbReference type="NCBIfam" id="NF001244">
    <property type="entry name" value="PRK00216.1-5"/>
    <property type="match status" value="1"/>
</dbReference>
<dbReference type="SUPFAM" id="SSF53335">
    <property type="entry name" value="S-adenosyl-L-methionine-dependent methyltransferases"/>
    <property type="match status" value="1"/>
</dbReference>
<dbReference type="Proteomes" id="UP000010799">
    <property type="component" value="Chromosome"/>
</dbReference>
<keyword evidence="5 6" id="KW-0949">S-adenosyl-L-methionine</keyword>
<dbReference type="InterPro" id="IPR023576">
    <property type="entry name" value="UbiE/COQ5_MeTrFase_CS"/>
</dbReference>
<keyword evidence="4 6" id="KW-0831">Ubiquinone biosynthesis</keyword>
<dbReference type="RefSeq" id="WP_015273606.1">
    <property type="nucleotide sequence ID" value="NC_019907.1"/>
</dbReference>
<feature type="binding site" evidence="6">
    <location>
        <position position="81"/>
    </location>
    <ligand>
        <name>S-adenosyl-L-methionine</name>
        <dbReference type="ChEBI" id="CHEBI:59789"/>
    </ligand>
</feature>
<evidence type="ECO:0000313" key="8">
    <source>
        <dbReference type="Proteomes" id="UP000010799"/>
    </source>
</evidence>
<dbReference type="eggNOG" id="COG2226">
    <property type="taxonomic scope" value="Bacteria"/>
</dbReference>
<dbReference type="PROSITE" id="PS01183">
    <property type="entry name" value="UBIE_1"/>
    <property type="match status" value="1"/>
</dbReference>
<feature type="binding site" evidence="6">
    <location>
        <position position="102"/>
    </location>
    <ligand>
        <name>S-adenosyl-L-methionine</name>
        <dbReference type="ChEBI" id="CHEBI:59789"/>
    </ligand>
</feature>
<dbReference type="HAMAP" id="MF_01813">
    <property type="entry name" value="MenG_UbiE_methyltr"/>
    <property type="match status" value="1"/>
</dbReference>
<dbReference type="PANTHER" id="PTHR43591:SF24">
    <property type="entry name" value="2-METHOXY-6-POLYPRENYL-1,4-BENZOQUINOL METHYLASE, MITOCHONDRIAL"/>
    <property type="match status" value="1"/>
</dbReference>
<comment type="caution">
    <text evidence="6">Lacks conserved residue(s) required for the propagation of feature annotation.</text>
</comment>
<dbReference type="PROSITE" id="PS51608">
    <property type="entry name" value="SAM_MT_UBIE"/>
    <property type="match status" value="1"/>
</dbReference>
<comment type="similarity">
    <text evidence="6">Belongs to the class I-like SAM-binding methyltransferase superfamily. MenG/UbiE family.</text>
</comment>
<evidence type="ECO:0000256" key="4">
    <source>
        <dbReference type="ARBA" id="ARBA00022688"/>
    </source>
</evidence>
<keyword evidence="7" id="KW-0830">Ubiquinone</keyword>
<evidence type="ECO:0000256" key="6">
    <source>
        <dbReference type="HAMAP-Rule" id="MF_01813"/>
    </source>
</evidence>
<dbReference type="AlphaFoldDB" id="L0EXT1"/>
<keyword evidence="3 6" id="KW-0808">Transferase</keyword>
<dbReference type="EC" id="2.1.1.201" evidence="6"/>
<dbReference type="EC" id="2.1.1.163" evidence="6"/>
<dbReference type="Pfam" id="PF01209">
    <property type="entry name" value="Ubie_methyltran"/>
    <property type="match status" value="1"/>
</dbReference>
<evidence type="ECO:0000313" key="7">
    <source>
        <dbReference type="EMBL" id="AGA65181.1"/>
    </source>
</evidence>
<reference evidence="7 8" key="1">
    <citation type="journal article" date="2012" name="Stand. Genomic Sci.">
        <title>Complete genome sequence of Liberibacter crescens BT-1.</title>
        <authorList>
            <person name="Leonard M.T."/>
            <person name="Fagen J.R."/>
            <person name="Davis-Richardson A.G."/>
            <person name="Davis M.J."/>
            <person name="Triplett E.W."/>
        </authorList>
    </citation>
    <scope>NUCLEOTIDE SEQUENCE [LARGE SCALE GENOMIC DNA]</scope>
    <source>
        <strain evidence="7 8">BT-1</strain>
    </source>
</reference>
<comment type="pathway">
    <text evidence="6">Quinol/quinone metabolism; menaquinone biosynthesis; menaquinol from 1,4-dihydroxy-2-naphthoate: step 2/2.</text>
</comment>
<evidence type="ECO:0000256" key="3">
    <source>
        <dbReference type="ARBA" id="ARBA00022679"/>
    </source>
</evidence>
<keyword evidence="1 6" id="KW-0474">Menaquinone biosynthesis</keyword>
<dbReference type="PATRIC" id="fig|1215343.11.peg.1227"/>